<comment type="subcellular location">
    <subcellularLocation>
        <location evidence="1">Cell membrane</location>
    </subcellularLocation>
</comment>
<dbReference type="KEGG" id="amaq:GO499_10690"/>
<dbReference type="AlphaFoldDB" id="A0A6P1T1B8"/>
<evidence type="ECO:0000313" key="8">
    <source>
        <dbReference type="Proteomes" id="UP000464495"/>
    </source>
</evidence>
<dbReference type="RefSeq" id="WP_161862171.1">
    <property type="nucleotide sequence ID" value="NZ_CP046620.1"/>
</dbReference>
<dbReference type="GO" id="GO:0005886">
    <property type="term" value="C:plasma membrane"/>
    <property type="evidence" value="ECO:0007669"/>
    <property type="project" value="UniProtKB-SubCell"/>
</dbReference>
<dbReference type="InterPro" id="IPR026461">
    <property type="entry name" value="Trfase_2_rSAM/seldom_assoc"/>
</dbReference>
<evidence type="ECO:0000256" key="5">
    <source>
        <dbReference type="ARBA" id="ARBA00023136"/>
    </source>
</evidence>
<dbReference type="InterPro" id="IPR029044">
    <property type="entry name" value="Nucleotide-diphossugar_trans"/>
</dbReference>
<keyword evidence="5" id="KW-0472">Membrane</keyword>
<dbReference type="NCBIfam" id="TIGR04283">
    <property type="entry name" value="glyco_like_mftF"/>
    <property type="match status" value="1"/>
</dbReference>
<sequence length="230" mass="25275">MPAPISIIIPTLRAENTIGPTLSSLAEGLTSGLIRELIISEGGESAEMAEIADQAGAVFLTGPAGRGGQLQRAADTAVGDWLLFLHADTRLAPGWPEAVRRHLSEGERKAGYFRLRFDAKGIAPAFIAHWTNLRARMFGLPFGDQGLLVPRQLYDKAGGYRNMPLMEDVALVRALRGNLRAIAHPAETSAIRYRREGWCRRGARNQWLLLRYFLGVSPETLAREYAARQG</sequence>
<dbReference type="SUPFAM" id="SSF53448">
    <property type="entry name" value="Nucleotide-diphospho-sugar transferases"/>
    <property type="match status" value="1"/>
</dbReference>
<dbReference type="Proteomes" id="UP000464495">
    <property type="component" value="Chromosome"/>
</dbReference>
<evidence type="ECO:0000259" key="6">
    <source>
        <dbReference type="Pfam" id="PF00535"/>
    </source>
</evidence>
<accession>A0A6P1T1B8</accession>
<evidence type="ECO:0000313" key="7">
    <source>
        <dbReference type="EMBL" id="QHQ35610.1"/>
    </source>
</evidence>
<organism evidence="7 8">
    <name type="scientific">Algicella marina</name>
    <dbReference type="NCBI Taxonomy" id="2683284"/>
    <lineage>
        <taxon>Bacteria</taxon>
        <taxon>Pseudomonadati</taxon>
        <taxon>Pseudomonadota</taxon>
        <taxon>Alphaproteobacteria</taxon>
        <taxon>Rhodobacterales</taxon>
        <taxon>Paracoccaceae</taxon>
        <taxon>Algicella</taxon>
    </lineage>
</organism>
<keyword evidence="4 7" id="KW-0808">Transferase</keyword>
<dbReference type="Gene3D" id="3.90.550.10">
    <property type="entry name" value="Spore Coat Polysaccharide Biosynthesis Protein SpsA, Chain A"/>
    <property type="match status" value="1"/>
</dbReference>
<name>A0A6P1T1B8_9RHOB</name>
<evidence type="ECO:0000256" key="4">
    <source>
        <dbReference type="ARBA" id="ARBA00022679"/>
    </source>
</evidence>
<dbReference type="GO" id="GO:0016757">
    <property type="term" value="F:glycosyltransferase activity"/>
    <property type="evidence" value="ECO:0007669"/>
    <property type="project" value="UniProtKB-KW"/>
</dbReference>
<dbReference type="InterPro" id="IPR001173">
    <property type="entry name" value="Glyco_trans_2-like"/>
</dbReference>
<dbReference type="CDD" id="cd02522">
    <property type="entry name" value="GT_2_like_a"/>
    <property type="match status" value="1"/>
</dbReference>
<keyword evidence="3" id="KW-0328">Glycosyltransferase</keyword>
<keyword evidence="2" id="KW-1003">Cell membrane</keyword>
<dbReference type="PANTHER" id="PTHR43646:SF2">
    <property type="entry name" value="GLYCOSYLTRANSFERASE 2-LIKE DOMAIN-CONTAINING PROTEIN"/>
    <property type="match status" value="1"/>
</dbReference>
<dbReference type="Pfam" id="PF00535">
    <property type="entry name" value="Glycos_transf_2"/>
    <property type="match status" value="1"/>
</dbReference>
<evidence type="ECO:0000256" key="1">
    <source>
        <dbReference type="ARBA" id="ARBA00004236"/>
    </source>
</evidence>
<protein>
    <submittedName>
        <fullName evidence="7">Glycosyltransferase</fullName>
    </submittedName>
</protein>
<evidence type="ECO:0000256" key="2">
    <source>
        <dbReference type="ARBA" id="ARBA00022475"/>
    </source>
</evidence>
<evidence type="ECO:0000256" key="3">
    <source>
        <dbReference type="ARBA" id="ARBA00022676"/>
    </source>
</evidence>
<keyword evidence="8" id="KW-1185">Reference proteome</keyword>
<feature type="domain" description="Glycosyltransferase 2-like" evidence="6">
    <location>
        <begin position="6"/>
        <end position="108"/>
    </location>
</feature>
<gene>
    <name evidence="7" type="ORF">GO499_10690</name>
</gene>
<dbReference type="EMBL" id="CP046620">
    <property type="protein sequence ID" value="QHQ35610.1"/>
    <property type="molecule type" value="Genomic_DNA"/>
</dbReference>
<dbReference type="PANTHER" id="PTHR43646">
    <property type="entry name" value="GLYCOSYLTRANSFERASE"/>
    <property type="match status" value="1"/>
</dbReference>
<proteinExistence type="predicted"/>
<reference evidence="7 8" key="1">
    <citation type="submission" date="2019-12" db="EMBL/GenBank/DDBJ databases">
        <title>Complete genome sequence of Algicella marina strain 9Alg 56(T) isolated from the red alga Tichocarpus crinitus.</title>
        <authorList>
            <person name="Kim S.-G."/>
            <person name="Nedashkovskaya O.I."/>
        </authorList>
    </citation>
    <scope>NUCLEOTIDE SEQUENCE [LARGE SCALE GENOMIC DNA]</scope>
    <source>
        <strain evidence="7 8">9Alg 56</strain>
    </source>
</reference>